<dbReference type="Proteomes" id="UP000183898">
    <property type="component" value="Unassembled WGS sequence"/>
</dbReference>
<protein>
    <recommendedName>
        <fullName evidence="3">DNA repair protein</fullName>
    </recommendedName>
</protein>
<evidence type="ECO:0000313" key="2">
    <source>
        <dbReference type="Proteomes" id="UP000183898"/>
    </source>
</evidence>
<dbReference type="AlphaFoldDB" id="A0A1H8HER0"/>
<gene>
    <name evidence="1" type="ORF">SAMN05216404_105104</name>
</gene>
<dbReference type="PIRSF" id="PIRSF024492">
    <property type="entry name" value="UCP024492"/>
    <property type="match status" value="1"/>
</dbReference>
<dbReference type="InterPro" id="IPR007438">
    <property type="entry name" value="DUF488"/>
</dbReference>
<dbReference type="Pfam" id="PF04343">
    <property type="entry name" value="DUF488"/>
    <property type="match status" value="1"/>
</dbReference>
<dbReference type="PANTHER" id="PTHR39337">
    <property type="entry name" value="BLR5642 PROTEIN"/>
    <property type="match status" value="1"/>
</dbReference>
<name>A0A1H8HER0_9PROT</name>
<evidence type="ECO:0000313" key="1">
    <source>
        <dbReference type="EMBL" id="SEN54028.1"/>
    </source>
</evidence>
<sequence>MEAIVNNMKNGAAAEPLLCTIGHSTHPLEEFINLLKKNEVKHLLDVRTVPRSRHNPQFNKETLPDSLWAMGIKYTHLPGLGGLRHARKDSINEGWRNASFRGYADYMQTQEFVENVNRVIQLAARDRCALMCAEAVPWRCHRSLIADALVVRGVRVEDIIDNHGRKPHSLTPWAQTDGLKIFYPAQQGRLI</sequence>
<dbReference type="EMBL" id="FOCT01000005">
    <property type="protein sequence ID" value="SEN54028.1"/>
    <property type="molecule type" value="Genomic_DNA"/>
</dbReference>
<evidence type="ECO:0008006" key="3">
    <source>
        <dbReference type="Google" id="ProtNLM"/>
    </source>
</evidence>
<reference evidence="1 2" key="1">
    <citation type="submission" date="2016-10" db="EMBL/GenBank/DDBJ databases">
        <authorList>
            <person name="de Groot N.N."/>
        </authorList>
    </citation>
    <scope>NUCLEOTIDE SEQUENCE [LARGE SCALE GENOMIC DNA]</scope>
    <source>
        <strain evidence="1 2">Nl18</strain>
    </source>
</reference>
<dbReference type="PANTHER" id="PTHR39337:SF1">
    <property type="entry name" value="BLR5642 PROTEIN"/>
    <property type="match status" value="1"/>
</dbReference>
<dbReference type="InterPro" id="IPR014519">
    <property type="entry name" value="UCP024492"/>
</dbReference>
<proteinExistence type="predicted"/>
<organism evidence="1 2">
    <name type="scientific">Nitrosospira multiformis</name>
    <dbReference type="NCBI Taxonomy" id="1231"/>
    <lineage>
        <taxon>Bacteria</taxon>
        <taxon>Pseudomonadati</taxon>
        <taxon>Pseudomonadota</taxon>
        <taxon>Betaproteobacteria</taxon>
        <taxon>Nitrosomonadales</taxon>
        <taxon>Nitrosomonadaceae</taxon>
        <taxon>Nitrosospira</taxon>
    </lineage>
</organism>
<accession>A0A1H8HER0</accession>